<comment type="caution">
    <text evidence="1">The sequence shown here is derived from an EMBL/GenBank/DDBJ whole genome shotgun (WGS) entry which is preliminary data.</text>
</comment>
<organism evidence="1 2">
    <name type="scientific">Manihot esculenta</name>
    <name type="common">Cassava</name>
    <name type="synonym">Jatropha manihot</name>
    <dbReference type="NCBI Taxonomy" id="3983"/>
    <lineage>
        <taxon>Eukaryota</taxon>
        <taxon>Viridiplantae</taxon>
        <taxon>Streptophyta</taxon>
        <taxon>Embryophyta</taxon>
        <taxon>Tracheophyta</taxon>
        <taxon>Spermatophyta</taxon>
        <taxon>Magnoliopsida</taxon>
        <taxon>eudicotyledons</taxon>
        <taxon>Gunneridae</taxon>
        <taxon>Pentapetalae</taxon>
        <taxon>rosids</taxon>
        <taxon>fabids</taxon>
        <taxon>Malpighiales</taxon>
        <taxon>Euphorbiaceae</taxon>
        <taxon>Crotonoideae</taxon>
        <taxon>Manihoteae</taxon>
        <taxon>Manihot</taxon>
    </lineage>
</organism>
<keyword evidence="2" id="KW-1185">Reference proteome</keyword>
<evidence type="ECO:0000313" key="2">
    <source>
        <dbReference type="Proteomes" id="UP000091857"/>
    </source>
</evidence>
<accession>A0ACB7HUN8</accession>
<name>A0ACB7HUN8_MANES</name>
<sequence>MARAAYTLLSLVAFLVVCNARPALITDVPTNYTHVCEPTRFAVQGLKMAEFGYCDSSLSFDMRAKDLVDRMTLEEKVQQLGNFAAGASRLGLPAYEWWSEALHGVSNTGPGTFFDETVPGATSFPTVLLTTASFNQSLWKRIGQVVSSEARAMYNLGRAGLTYWSPNINVVRDPRWGRIQETPGEDPYIVGTYASTYVRGLQDIEGTENITDLNSRPLKVAACCKHYTAYDIEDWMGVDRFHFDARVTEQDMLETFQLPFEMCVKDGDASSVMCSFNRINGVPVCADKKLMQDTIRGDWDLHGYIVSDCDSIEVMVDGHKWLGDTQEDAVSQVLKAGLDLDCGDYYPKSLKKAVMQGQVSEAEVDKSLKYLYVVLMRLGYFDGSRFNSLGKKDICTHENFELAAEAAKEGIVLLKNDNETLPLNSSKYKKLALIGPHGNATKAMIGNYAGVPCRYVSPIEGFSAFGEVKYEMGCGDVACKNDSLIFPAMEAAREADATILVVGLDLSVEAEGRDRVDLLLPGYQNLLINQVSKASKGPVILVIMTAGGVDISFAKESTNIQSILWAGYPGQEGGRAIADIVFGKHNPGGRLPLTWYEAEYANLVPMTSMTLRPIVNPVANLSYPGRTYKFFNGSTVYPFGYGLSYTNFNYKIAPSKTLIKIKLNKYQHCSNLNYEYTDDKPYCPAVLVDDCSCEQEFGIAVTVKNVGKMDGSEVVMVYSKPPKGIKETHAKQVIGFERVFVQAGGETKTKLRFNVCKSLAIVDKKGYKVLPSGLHTIMVGDANVSFFVSVQYYK</sequence>
<reference evidence="2" key="1">
    <citation type="journal article" date="2016" name="Nat. Biotechnol.">
        <title>Sequencing wild and cultivated cassava and related species reveals extensive interspecific hybridization and genetic diversity.</title>
        <authorList>
            <person name="Bredeson J.V."/>
            <person name="Lyons J.B."/>
            <person name="Prochnik S.E."/>
            <person name="Wu G.A."/>
            <person name="Ha C.M."/>
            <person name="Edsinger-Gonzales E."/>
            <person name="Grimwood J."/>
            <person name="Schmutz J."/>
            <person name="Rabbi I.Y."/>
            <person name="Egesi C."/>
            <person name="Nauluvula P."/>
            <person name="Lebot V."/>
            <person name="Ndunguru J."/>
            <person name="Mkamilo G."/>
            <person name="Bart R.S."/>
            <person name="Setter T.L."/>
            <person name="Gleadow R.M."/>
            <person name="Kulakow P."/>
            <person name="Ferguson M.E."/>
            <person name="Rounsley S."/>
            <person name="Rokhsar D.S."/>
        </authorList>
    </citation>
    <scope>NUCLEOTIDE SEQUENCE [LARGE SCALE GENOMIC DNA]</scope>
    <source>
        <strain evidence="2">cv. AM560-2</strain>
    </source>
</reference>
<protein>
    <submittedName>
        <fullName evidence="1">Uncharacterized protein</fullName>
    </submittedName>
</protein>
<dbReference type="Proteomes" id="UP000091857">
    <property type="component" value="Chromosome 4"/>
</dbReference>
<proteinExistence type="predicted"/>
<dbReference type="EMBL" id="CM004390">
    <property type="protein sequence ID" value="KAG8655649.1"/>
    <property type="molecule type" value="Genomic_DNA"/>
</dbReference>
<gene>
    <name evidence="1" type="ORF">MANES_04G053290v8</name>
</gene>
<evidence type="ECO:0000313" key="1">
    <source>
        <dbReference type="EMBL" id="KAG8655649.1"/>
    </source>
</evidence>